<name>A0A843VZ85_COLES</name>
<accession>A0A843VZ85</accession>
<protein>
    <submittedName>
        <fullName evidence="2">Uncharacterized protein</fullName>
    </submittedName>
</protein>
<dbReference type="OrthoDB" id="10250769at2759"/>
<proteinExistence type="predicted"/>
<dbReference type="PANTHER" id="PTHR22840:SF12">
    <property type="entry name" value="WD REPEAT-CONTAINING PROTEIN 36"/>
    <property type="match status" value="1"/>
</dbReference>
<reference evidence="2" key="1">
    <citation type="submission" date="2017-07" db="EMBL/GenBank/DDBJ databases">
        <title>Taro Niue Genome Assembly and Annotation.</title>
        <authorList>
            <person name="Atibalentja N."/>
            <person name="Keating K."/>
            <person name="Fields C.J."/>
        </authorList>
    </citation>
    <scope>NUCLEOTIDE SEQUENCE</scope>
    <source>
        <strain evidence="2">Niue_2</strain>
        <tissue evidence="2">Leaf</tissue>
    </source>
</reference>
<dbReference type="PANTHER" id="PTHR22840">
    <property type="entry name" value="WD REPEAT-CONTAINING PROTEIN 36"/>
    <property type="match status" value="1"/>
</dbReference>
<sequence>MGIFEPFRALGYITAGVPFSVQRRGTETFVTVSVGKAWQIYDCAKLTLVLVDRDMHLPPCLAELRAKKHLKARNIDEIKQLLLFRLSRAQASLAREARFCSPAPQHLPGRRYLSFHCSFLDRLCLIDWCLSSFPPSPPAKPPPPSPRRCAPPESEIENRLPGYDSPHPPFLITEIGFSFSSRRRRTFVSSSTPFAPNNIILVRRHLLDTPMKEEDARDRGEERSATANASREQSLLLGRPRWRICLLLSPTVVLSRRY</sequence>
<feature type="region of interest" description="Disordered" evidence="1">
    <location>
        <begin position="211"/>
        <end position="232"/>
    </location>
</feature>
<dbReference type="AlphaFoldDB" id="A0A843VZ85"/>
<gene>
    <name evidence="2" type="ORF">Taro_035537</name>
</gene>
<keyword evidence="3" id="KW-1185">Reference proteome</keyword>
<dbReference type="Gene3D" id="2.130.10.10">
    <property type="entry name" value="YVTN repeat-like/Quinoprotein amine dehydrogenase"/>
    <property type="match status" value="2"/>
</dbReference>
<dbReference type="InterPro" id="IPR015943">
    <property type="entry name" value="WD40/YVTN_repeat-like_dom_sf"/>
</dbReference>
<evidence type="ECO:0000313" key="2">
    <source>
        <dbReference type="EMBL" id="MQM02772.1"/>
    </source>
</evidence>
<dbReference type="GO" id="GO:0034388">
    <property type="term" value="C:Pwp2p-containing subcomplex of 90S preribosome"/>
    <property type="evidence" value="ECO:0007669"/>
    <property type="project" value="TreeGrafter"/>
</dbReference>
<evidence type="ECO:0000256" key="1">
    <source>
        <dbReference type="SAM" id="MobiDB-lite"/>
    </source>
</evidence>
<comment type="caution">
    <text evidence="2">The sequence shown here is derived from an EMBL/GenBank/DDBJ whole genome shotgun (WGS) entry which is preliminary data.</text>
</comment>
<dbReference type="EMBL" id="NMUH01002916">
    <property type="protein sequence ID" value="MQM02772.1"/>
    <property type="molecule type" value="Genomic_DNA"/>
</dbReference>
<dbReference type="Proteomes" id="UP000652761">
    <property type="component" value="Unassembled WGS sequence"/>
</dbReference>
<organism evidence="2 3">
    <name type="scientific">Colocasia esculenta</name>
    <name type="common">Wild taro</name>
    <name type="synonym">Arum esculentum</name>
    <dbReference type="NCBI Taxonomy" id="4460"/>
    <lineage>
        <taxon>Eukaryota</taxon>
        <taxon>Viridiplantae</taxon>
        <taxon>Streptophyta</taxon>
        <taxon>Embryophyta</taxon>
        <taxon>Tracheophyta</taxon>
        <taxon>Spermatophyta</taxon>
        <taxon>Magnoliopsida</taxon>
        <taxon>Liliopsida</taxon>
        <taxon>Araceae</taxon>
        <taxon>Aroideae</taxon>
        <taxon>Colocasieae</taxon>
        <taxon>Colocasia</taxon>
    </lineage>
</organism>
<dbReference type="GO" id="GO:0032040">
    <property type="term" value="C:small-subunit processome"/>
    <property type="evidence" value="ECO:0007669"/>
    <property type="project" value="TreeGrafter"/>
</dbReference>
<feature type="region of interest" description="Disordered" evidence="1">
    <location>
        <begin position="136"/>
        <end position="164"/>
    </location>
</feature>
<feature type="compositionally biased region" description="Pro residues" evidence="1">
    <location>
        <begin position="136"/>
        <end position="146"/>
    </location>
</feature>
<dbReference type="GO" id="GO:0006364">
    <property type="term" value="P:rRNA processing"/>
    <property type="evidence" value="ECO:0007669"/>
    <property type="project" value="TreeGrafter"/>
</dbReference>
<evidence type="ECO:0000313" key="3">
    <source>
        <dbReference type="Proteomes" id="UP000652761"/>
    </source>
</evidence>
<feature type="compositionally biased region" description="Basic and acidic residues" evidence="1">
    <location>
        <begin position="211"/>
        <end position="224"/>
    </location>
</feature>